<keyword evidence="2" id="KW-1185">Reference proteome</keyword>
<accession>A0ABT8RBE8</accession>
<evidence type="ECO:0000313" key="2">
    <source>
        <dbReference type="Proteomes" id="UP001168528"/>
    </source>
</evidence>
<name>A0ABT8RBE8_9BACT</name>
<evidence type="ECO:0008006" key="3">
    <source>
        <dbReference type="Google" id="ProtNLM"/>
    </source>
</evidence>
<evidence type="ECO:0000313" key="1">
    <source>
        <dbReference type="EMBL" id="MDO1449400.1"/>
    </source>
</evidence>
<reference evidence="1" key="1">
    <citation type="submission" date="2023-07" db="EMBL/GenBank/DDBJ databases">
        <title>The genome sequence of Rhodocytophaga aerolata KACC 12507.</title>
        <authorList>
            <person name="Zhang X."/>
        </authorList>
    </citation>
    <scope>NUCLEOTIDE SEQUENCE</scope>
    <source>
        <strain evidence="1">KACC 12507</strain>
    </source>
</reference>
<dbReference type="EMBL" id="JAUKPO010000018">
    <property type="protein sequence ID" value="MDO1449400.1"/>
    <property type="molecule type" value="Genomic_DNA"/>
</dbReference>
<dbReference type="PROSITE" id="PS51257">
    <property type="entry name" value="PROKAR_LIPOPROTEIN"/>
    <property type="match status" value="1"/>
</dbReference>
<gene>
    <name evidence="1" type="ORF">Q0590_24205</name>
</gene>
<dbReference type="RefSeq" id="WP_302040199.1">
    <property type="nucleotide sequence ID" value="NZ_JAUKPO010000018.1"/>
</dbReference>
<proteinExistence type="predicted"/>
<sequence>MKRNVFFPIMGLLLLAASCTREEVGPQGPEGPQGPPGNANVEAVIIVNQPFTFNQLANVYQVLVDVPQITGEILSGGTVSAFIAPANSNNTSWTALPGRFSTEITSIPAVHFDFQYSSGSATIYSVTNPAFGNVDLKIVVAAGN</sequence>
<protein>
    <recommendedName>
        <fullName evidence="3">Collagen-like protein</fullName>
    </recommendedName>
</protein>
<comment type="caution">
    <text evidence="1">The sequence shown here is derived from an EMBL/GenBank/DDBJ whole genome shotgun (WGS) entry which is preliminary data.</text>
</comment>
<dbReference type="Proteomes" id="UP001168528">
    <property type="component" value="Unassembled WGS sequence"/>
</dbReference>
<organism evidence="1 2">
    <name type="scientific">Rhodocytophaga aerolata</name>
    <dbReference type="NCBI Taxonomy" id="455078"/>
    <lineage>
        <taxon>Bacteria</taxon>
        <taxon>Pseudomonadati</taxon>
        <taxon>Bacteroidota</taxon>
        <taxon>Cytophagia</taxon>
        <taxon>Cytophagales</taxon>
        <taxon>Rhodocytophagaceae</taxon>
        <taxon>Rhodocytophaga</taxon>
    </lineage>
</organism>